<dbReference type="RefSeq" id="WP_127122897.1">
    <property type="nucleotide sequence ID" value="NZ_BHXQ01000004.1"/>
</dbReference>
<feature type="signal peptide" evidence="1">
    <location>
        <begin position="1"/>
        <end position="20"/>
    </location>
</feature>
<evidence type="ECO:0000256" key="1">
    <source>
        <dbReference type="SAM" id="SignalP"/>
    </source>
</evidence>
<feature type="chain" id="PRO_5019049405" evidence="1">
    <location>
        <begin position="21"/>
        <end position="116"/>
    </location>
</feature>
<accession>A0A401UBI3</accession>
<gene>
    <name evidence="3" type="ORF">SanaruYs_24930</name>
</gene>
<dbReference type="AlphaFoldDB" id="A0A401UBI3"/>
<sequence length="116" mass="13213">MKSLNLILLIVFSFAIAAKAQSGFESTFNQQDPQAKIQLFPNPAAEFLHVKLEGVKVSNLQIAVRNIIGNEIQTEIDFVGDDEFRLKVKDYNTGYYLLALYDETSNFKGTYKFLKR</sequence>
<protein>
    <submittedName>
        <fullName evidence="3">T9SS C-terminal target domain-containing protein</fullName>
    </submittedName>
</protein>
<evidence type="ECO:0000259" key="2">
    <source>
        <dbReference type="Pfam" id="PF18962"/>
    </source>
</evidence>
<dbReference type="OrthoDB" id="9773411at2"/>
<feature type="domain" description="Secretion system C-terminal sorting" evidence="2">
    <location>
        <begin position="39"/>
        <end position="106"/>
    </location>
</feature>
<organism evidence="3 4">
    <name type="scientific">Chryseotalea sanaruensis</name>
    <dbReference type="NCBI Taxonomy" id="2482724"/>
    <lineage>
        <taxon>Bacteria</taxon>
        <taxon>Pseudomonadati</taxon>
        <taxon>Bacteroidota</taxon>
        <taxon>Cytophagia</taxon>
        <taxon>Cytophagales</taxon>
        <taxon>Chryseotaleaceae</taxon>
        <taxon>Chryseotalea</taxon>
    </lineage>
</organism>
<keyword evidence="1" id="KW-0732">Signal</keyword>
<proteinExistence type="predicted"/>
<dbReference type="Pfam" id="PF18962">
    <property type="entry name" value="Por_Secre_tail"/>
    <property type="match status" value="1"/>
</dbReference>
<name>A0A401UBI3_9BACT</name>
<reference evidence="3 4" key="1">
    <citation type="submission" date="2018-11" db="EMBL/GenBank/DDBJ databases">
        <title>Chryseotalea sanarue gen. nov., sp., nov., a member of the family Cytophagaceae, isolated from a brackish lake in Hamamatsu Japan.</title>
        <authorList>
            <person name="Maejima Y."/>
            <person name="Iino T."/>
            <person name="Muraguchi Y."/>
            <person name="Fukuda K."/>
            <person name="Ohkuma M."/>
            <person name="Moriuchi R."/>
            <person name="Dohra H."/>
            <person name="Kimbara K."/>
            <person name="Shintani M."/>
        </authorList>
    </citation>
    <scope>NUCLEOTIDE SEQUENCE [LARGE SCALE GENOMIC DNA]</scope>
    <source>
        <strain evidence="3 4">Ys</strain>
    </source>
</reference>
<dbReference type="InterPro" id="IPR026444">
    <property type="entry name" value="Secre_tail"/>
</dbReference>
<keyword evidence="4" id="KW-1185">Reference proteome</keyword>
<comment type="caution">
    <text evidence="3">The sequence shown here is derived from an EMBL/GenBank/DDBJ whole genome shotgun (WGS) entry which is preliminary data.</text>
</comment>
<evidence type="ECO:0000313" key="4">
    <source>
        <dbReference type="Proteomes" id="UP000288227"/>
    </source>
</evidence>
<dbReference type="Proteomes" id="UP000288227">
    <property type="component" value="Unassembled WGS sequence"/>
</dbReference>
<dbReference type="EMBL" id="BHXQ01000004">
    <property type="protein sequence ID" value="GCC52257.1"/>
    <property type="molecule type" value="Genomic_DNA"/>
</dbReference>
<evidence type="ECO:0000313" key="3">
    <source>
        <dbReference type="EMBL" id="GCC52257.1"/>
    </source>
</evidence>